<proteinExistence type="predicted"/>
<accession>R0KEF1</accession>
<evidence type="ECO:0000256" key="1">
    <source>
        <dbReference type="SAM" id="MobiDB-lite"/>
    </source>
</evidence>
<feature type="compositionally biased region" description="Polar residues" evidence="1">
    <location>
        <begin position="195"/>
        <end position="204"/>
    </location>
</feature>
<sequence length="223" mass="25430">MSMQPVTFSFKDPHGNRLYKEQYEHAGTLYDEGRDDECLEAAKYNLTDPTLPPYYRSKDYILIVYAVKSWTAAEPYLDKAKEEYAKCRTWAARLEDEDDLRVLEKIRQELERFEDARREDLEGPVFGPATDAEYDEHEGRGREMHGIVDDDEIMEDDKHDEPGHHCEGPVELAQVEKEDEGNVEHLNLPIHSKNKATNTSNANGTAVAEDATATLTAHGNENT</sequence>
<dbReference type="GeneID" id="19403476"/>
<dbReference type="OrthoDB" id="3695605at2759"/>
<dbReference type="EMBL" id="KB908592">
    <property type="protein sequence ID" value="EOA86532.1"/>
    <property type="molecule type" value="Genomic_DNA"/>
</dbReference>
<reference evidence="2 3" key="1">
    <citation type="journal article" date="2012" name="PLoS Pathog.">
        <title>Diverse lifestyles and strategies of plant pathogenesis encoded in the genomes of eighteen Dothideomycetes fungi.</title>
        <authorList>
            <person name="Ohm R.A."/>
            <person name="Feau N."/>
            <person name="Henrissat B."/>
            <person name="Schoch C.L."/>
            <person name="Horwitz B.A."/>
            <person name="Barry K.W."/>
            <person name="Condon B.J."/>
            <person name="Copeland A.C."/>
            <person name="Dhillon B."/>
            <person name="Glaser F."/>
            <person name="Hesse C.N."/>
            <person name="Kosti I."/>
            <person name="LaButti K."/>
            <person name="Lindquist E.A."/>
            <person name="Lucas S."/>
            <person name="Salamov A.A."/>
            <person name="Bradshaw R.E."/>
            <person name="Ciuffetti L."/>
            <person name="Hamelin R.C."/>
            <person name="Kema G.H.J."/>
            <person name="Lawrence C."/>
            <person name="Scott J.A."/>
            <person name="Spatafora J.W."/>
            <person name="Turgeon B.G."/>
            <person name="de Wit P.J.G.M."/>
            <person name="Zhong S."/>
            <person name="Goodwin S.B."/>
            <person name="Grigoriev I.V."/>
        </authorList>
    </citation>
    <scope>NUCLEOTIDE SEQUENCE [LARGE SCALE GENOMIC DNA]</scope>
    <source>
        <strain evidence="3">28A</strain>
    </source>
</reference>
<feature type="region of interest" description="Disordered" evidence="1">
    <location>
        <begin position="178"/>
        <end position="223"/>
    </location>
</feature>
<protein>
    <submittedName>
        <fullName evidence="2">Uncharacterized protein</fullName>
    </submittedName>
</protein>
<evidence type="ECO:0000313" key="2">
    <source>
        <dbReference type="EMBL" id="EOA86532.1"/>
    </source>
</evidence>
<feature type="compositionally biased region" description="Polar residues" evidence="1">
    <location>
        <begin position="213"/>
        <end position="223"/>
    </location>
</feature>
<reference evidence="2 3" key="2">
    <citation type="journal article" date="2013" name="PLoS Genet.">
        <title>Comparative genome structure, secondary metabolite, and effector coding capacity across Cochliobolus pathogens.</title>
        <authorList>
            <person name="Condon B.J."/>
            <person name="Leng Y."/>
            <person name="Wu D."/>
            <person name="Bushley K.E."/>
            <person name="Ohm R.A."/>
            <person name="Otillar R."/>
            <person name="Martin J."/>
            <person name="Schackwitz W."/>
            <person name="Grimwood J."/>
            <person name="MohdZainudin N."/>
            <person name="Xue C."/>
            <person name="Wang R."/>
            <person name="Manning V.A."/>
            <person name="Dhillon B."/>
            <person name="Tu Z.J."/>
            <person name="Steffenson B.J."/>
            <person name="Salamov A."/>
            <person name="Sun H."/>
            <person name="Lowry S."/>
            <person name="LaButti K."/>
            <person name="Han J."/>
            <person name="Copeland A."/>
            <person name="Lindquist E."/>
            <person name="Barry K."/>
            <person name="Schmutz J."/>
            <person name="Baker S.E."/>
            <person name="Ciuffetti L.M."/>
            <person name="Grigoriev I.V."/>
            <person name="Zhong S."/>
            <person name="Turgeon B.G."/>
        </authorList>
    </citation>
    <scope>NUCLEOTIDE SEQUENCE [LARGE SCALE GENOMIC DNA]</scope>
    <source>
        <strain evidence="3">28A</strain>
    </source>
</reference>
<dbReference type="AlphaFoldDB" id="R0KEF1"/>
<name>R0KEF1_EXST2</name>
<dbReference type="Proteomes" id="UP000016935">
    <property type="component" value="Unassembled WGS sequence"/>
</dbReference>
<dbReference type="RefSeq" id="XP_008024993.1">
    <property type="nucleotide sequence ID" value="XM_008026802.1"/>
</dbReference>
<gene>
    <name evidence="2" type="ORF">SETTUDRAFT_30864</name>
</gene>
<keyword evidence="3" id="KW-1185">Reference proteome</keyword>
<dbReference type="HOGENOM" id="CLU_1415838_0_0_1"/>
<organism evidence="2 3">
    <name type="scientific">Exserohilum turcicum (strain 28A)</name>
    <name type="common">Northern leaf blight fungus</name>
    <name type="synonym">Setosphaeria turcica</name>
    <dbReference type="NCBI Taxonomy" id="671987"/>
    <lineage>
        <taxon>Eukaryota</taxon>
        <taxon>Fungi</taxon>
        <taxon>Dikarya</taxon>
        <taxon>Ascomycota</taxon>
        <taxon>Pezizomycotina</taxon>
        <taxon>Dothideomycetes</taxon>
        <taxon>Pleosporomycetidae</taxon>
        <taxon>Pleosporales</taxon>
        <taxon>Pleosporineae</taxon>
        <taxon>Pleosporaceae</taxon>
        <taxon>Exserohilum</taxon>
    </lineage>
</organism>
<evidence type="ECO:0000313" key="3">
    <source>
        <dbReference type="Proteomes" id="UP000016935"/>
    </source>
</evidence>